<dbReference type="NCBIfam" id="NF006916">
    <property type="entry name" value="PRK09407.1"/>
    <property type="match status" value="1"/>
</dbReference>
<keyword evidence="2" id="KW-0560">Oxidoreductase</keyword>
<evidence type="ECO:0000256" key="1">
    <source>
        <dbReference type="ARBA" id="ARBA00009986"/>
    </source>
</evidence>
<dbReference type="InterPro" id="IPR016163">
    <property type="entry name" value="Ald_DH_C"/>
</dbReference>
<dbReference type="Gene3D" id="3.40.309.10">
    <property type="entry name" value="Aldehyde Dehydrogenase, Chain A, domain 2"/>
    <property type="match status" value="1"/>
</dbReference>
<accession>A0A0U2XHM8</accession>
<evidence type="ECO:0000256" key="2">
    <source>
        <dbReference type="ARBA" id="ARBA00023002"/>
    </source>
</evidence>
<name>A0A0U2XHM8_9MICC</name>
<evidence type="ECO:0000313" key="5">
    <source>
        <dbReference type="Proteomes" id="UP000065151"/>
    </source>
</evidence>
<dbReference type="FunFam" id="3.40.309.10:FF:000009">
    <property type="entry name" value="Aldehyde dehydrogenase A"/>
    <property type="match status" value="1"/>
</dbReference>
<dbReference type="InterPro" id="IPR015590">
    <property type="entry name" value="Aldehyde_DH_dom"/>
</dbReference>
<reference evidence="4 5" key="1">
    <citation type="submission" date="2015-12" db="EMBL/GenBank/DDBJ databases">
        <authorList>
            <person name="Shamseldin A."/>
            <person name="Moawad H."/>
            <person name="Abd El-Rahim W.M."/>
            <person name="Sadowsky M.J."/>
        </authorList>
    </citation>
    <scope>NUCLEOTIDE SEQUENCE [LARGE SCALE GENOMIC DNA]</scope>
    <source>
        <strain evidence="4 5">Ar51</strain>
    </source>
</reference>
<dbReference type="STRING" id="121292.AU252_20610"/>
<dbReference type="KEGG" id="psul:AU252_20610"/>
<evidence type="ECO:0000259" key="3">
    <source>
        <dbReference type="Pfam" id="PF00171"/>
    </source>
</evidence>
<gene>
    <name evidence="4" type="primary">gabD2</name>
    <name evidence="4" type="ORF">AU252_20610</name>
</gene>
<feature type="domain" description="Aldehyde dehydrogenase" evidence="3">
    <location>
        <begin position="43"/>
        <end position="493"/>
    </location>
</feature>
<dbReference type="Proteomes" id="UP000065151">
    <property type="component" value="Chromosome"/>
</dbReference>
<dbReference type="EMBL" id="CP013747">
    <property type="protein sequence ID" value="ALV43266.1"/>
    <property type="molecule type" value="Genomic_DNA"/>
</dbReference>
<protein>
    <submittedName>
        <fullName evidence="4">Succinate-semialdehyde dehydrogenase</fullName>
    </submittedName>
</protein>
<dbReference type="PANTHER" id="PTHR11699">
    <property type="entry name" value="ALDEHYDE DEHYDROGENASE-RELATED"/>
    <property type="match status" value="1"/>
</dbReference>
<dbReference type="Gene3D" id="3.40.605.10">
    <property type="entry name" value="Aldehyde Dehydrogenase, Chain A, domain 1"/>
    <property type="match status" value="1"/>
</dbReference>
<dbReference type="InterPro" id="IPR016161">
    <property type="entry name" value="Ald_DH/histidinol_DH"/>
</dbReference>
<dbReference type="AlphaFoldDB" id="A0A0U2XHM8"/>
<dbReference type="SUPFAM" id="SSF53720">
    <property type="entry name" value="ALDH-like"/>
    <property type="match status" value="1"/>
</dbReference>
<evidence type="ECO:0000313" key="4">
    <source>
        <dbReference type="EMBL" id="ALV43266.1"/>
    </source>
</evidence>
<dbReference type="InterPro" id="IPR016162">
    <property type="entry name" value="Ald_DH_N"/>
</dbReference>
<comment type="similarity">
    <text evidence="1">Belongs to the aldehyde dehydrogenase family.</text>
</comment>
<dbReference type="GO" id="GO:0016620">
    <property type="term" value="F:oxidoreductase activity, acting on the aldehyde or oxo group of donors, NAD or NADP as acceptor"/>
    <property type="evidence" value="ECO:0007669"/>
    <property type="project" value="InterPro"/>
</dbReference>
<dbReference type="Pfam" id="PF00171">
    <property type="entry name" value="Aldedh"/>
    <property type="match status" value="1"/>
</dbReference>
<organism evidence="4">
    <name type="scientific">Pseudarthrobacter sulfonivorans</name>
    <dbReference type="NCBI Taxonomy" id="121292"/>
    <lineage>
        <taxon>Bacteria</taxon>
        <taxon>Bacillati</taxon>
        <taxon>Actinomycetota</taxon>
        <taxon>Actinomycetes</taxon>
        <taxon>Micrococcales</taxon>
        <taxon>Micrococcaceae</taxon>
        <taxon>Pseudarthrobacter</taxon>
    </lineage>
</organism>
<dbReference type="RefSeq" id="WP_058932309.1">
    <property type="nucleotide sequence ID" value="NZ_CP013747.1"/>
</dbReference>
<sequence length="529" mass="56609">MSSETLASHIIAPIETFAVDPARVRILVAHARHTADAQLELIHTPLTGGPLASLPLSTEADVAEAYARAGQAQVEWARRSFKDRQRIMERFHDLVLDRQAEILDFIQLESGKSRGHAFEEVADVAVTARHYGRAASRYLKTRRRSGAYPVLSQARELRHPKGVVGIVSPWNYPFSLAVTDAIAALVAGNAVVLRPDRQASLSALLGVEMLRDAGLPEGVLEVVLGDRRVGQAVLNRADYVCFTGSTPVGRKVAESLAGRLIGYSLELGGKNGVYIAGDADLDKAVTGTIRTCFASAGQLCMSAERVIVHEGVADAFTTKLIAAVGAMKIGTSLDYSNDMGSLASSSQLDTVTAHVEDARRRGATVLTGGRHRPDLGPYVYEPTLLSGVTESMLCRNEETFGPVVAIYRVADDAEAIQLINDTEFGLHGTVFTGSVRRGRELAARIRTGTVSINDAYTVAWGSIGSPMGGMKASGVGRRHGSEGILRFTESQTVTAQHLLPFGPSFGMSDGDHSRLLTALLRALKTAGKK</sequence>
<proteinExistence type="inferred from homology"/>